<name>A0A834GBY1_RHOSS</name>
<feature type="domain" description="NAC" evidence="6">
    <location>
        <begin position="14"/>
        <end position="165"/>
    </location>
</feature>
<comment type="caution">
    <text evidence="7">The sequence shown here is derived from an EMBL/GenBank/DDBJ whole genome shotgun (WGS) entry which is preliminary data.</text>
</comment>
<reference evidence="7" key="1">
    <citation type="submission" date="2019-11" db="EMBL/GenBank/DDBJ databases">
        <authorList>
            <person name="Liu Y."/>
            <person name="Hou J."/>
            <person name="Li T.-Q."/>
            <person name="Guan C.-H."/>
            <person name="Wu X."/>
            <person name="Wu H.-Z."/>
            <person name="Ling F."/>
            <person name="Zhang R."/>
            <person name="Shi X.-G."/>
            <person name="Ren J.-P."/>
            <person name="Chen E.-F."/>
            <person name="Sun J.-M."/>
        </authorList>
    </citation>
    <scope>NUCLEOTIDE SEQUENCE</scope>
    <source>
        <strain evidence="7">Adult_tree_wgs_1</strain>
        <tissue evidence="7">Leaves</tissue>
    </source>
</reference>
<feature type="compositionally biased region" description="Low complexity" evidence="5">
    <location>
        <begin position="217"/>
        <end position="228"/>
    </location>
</feature>
<dbReference type="InterPro" id="IPR003441">
    <property type="entry name" value="NAC-dom"/>
</dbReference>
<evidence type="ECO:0000313" key="7">
    <source>
        <dbReference type="EMBL" id="KAF7130556.1"/>
    </source>
</evidence>
<keyword evidence="3" id="KW-0804">Transcription</keyword>
<dbReference type="GO" id="GO:0003677">
    <property type="term" value="F:DNA binding"/>
    <property type="evidence" value="ECO:0007669"/>
    <property type="project" value="UniProtKB-KW"/>
</dbReference>
<dbReference type="PROSITE" id="PS51005">
    <property type="entry name" value="NAC"/>
    <property type="match status" value="1"/>
</dbReference>
<keyword evidence="2" id="KW-0238">DNA-binding</keyword>
<feature type="region of interest" description="Disordered" evidence="5">
    <location>
        <begin position="209"/>
        <end position="230"/>
    </location>
</feature>
<dbReference type="InterPro" id="IPR036093">
    <property type="entry name" value="NAC_dom_sf"/>
</dbReference>
<dbReference type="Pfam" id="PF02365">
    <property type="entry name" value="NAM"/>
    <property type="match status" value="1"/>
</dbReference>
<dbReference type="SUPFAM" id="SSF101941">
    <property type="entry name" value="NAC domain"/>
    <property type="match status" value="1"/>
</dbReference>
<evidence type="ECO:0000256" key="2">
    <source>
        <dbReference type="ARBA" id="ARBA00023125"/>
    </source>
</evidence>
<keyword evidence="4" id="KW-0539">Nucleus</keyword>
<evidence type="ECO:0000256" key="3">
    <source>
        <dbReference type="ARBA" id="ARBA00023163"/>
    </source>
</evidence>
<dbReference type="PANTHER" id="PTHR31719">
    <property type="entry name" value="NAC TRANSCRIPTION FACTOR 56"/>
    <property type="match status" value="1"/>
</dbReference>
<keyword evidence="8" id="KW-1185">Reference proteome</keyword>
<evidence type="ECO:0000256" key="4">
    <source>
        <dbReference type="ARBA" id="ARBA00023242"/>
    </source>
</evidence>
<accession>A0A834GBY1</accession>
<gene>
    <name evidence="7" type="ORF">RHSIM_Rhsim10G0003400</name>
</gene>
<dbReference type="EMBL" id="WJXA01000010">
    <property type="protein sequence ID" value="KAF7130556.1"/>
    <property type="molecule type" value="Genomic_DNA"/>
</dbReference>
<keyword evidence="1" id="KW-0805">Transcription regulation</keyword>
<proteinExistence type="predicted"/>
<dbReference type="AlphaFoldDB" id="A0A834GBY1"/>
<dbReference type="Proteomes" id="UP000626092">
    <property type="component" value="Unassembled WGS sequence"/>
</dbReference>
<evidence type="ECO:0000256" key="5">
    <source>
        <dbReference type="SAM" id="MobiDB-lite"/>
    </source>
</evidence>
<evidence type="ECO:0000256" key="1">
    <source>
        <dbReference type="ARBA" id="ARBA00023015"/>
    </source>
</evidence>
<sequence>MENPSIVRNGGIKLPIGYRFRPTDEELIVHYLTRKVQSIPFPAQVIPELNVFQTNPLHLPGDSTEKRFFFWKRNGKWKKTRGMTESGYWKPIGKEKHVVSYESNRAIGVKKSYVFYEGGKRPRGLRTQWVMREYRLLGSQTRPNSGLEKFVREMEDWVVCKIYQKKRTSKKNIVVVETDNMNSCKSNKIWSAREISPIVMDVVMVGSNNDLGPPQPSSSSCSSGVSSCRGEPEEEITSAYNIFSSFFA</sequence>
<dbReference type="GO" id="GO:0006355">
    <property type="term" value="P:regulation of DNA-templated transcription"/>
    <property type="evidence" value="ECO:0007669"/>
    <property type="project" value="InterPro"/>
</dbReference>
<evidence type="ECO:0000259" key="6">
    <source>
        <dbReference type="PROSITE" id="PS51005"/>
    </source>
</evidence>
<dbReference type="OrthoDB" id="676820at2759"/>
<dbReference type="Gene3D" id="2.170.150.80">
    <property type="entry name" value="NAC domain"/>
    <property type="match status" value="1"/>
</dbReference>
<evidence type="ECO:0000313" key="8">
    <source>
        <dbReference type="Proteomes" id="UP000626092"/>
    </source>
</evidence>
<organism evidence="7 8">
    <name type="scientific">Rhododendron simsii</name>
    <name type="common">Sims's rhododendron</name>
    <dbReference type="NCBI Taxonomy" id="118357"/>
    <lineage>
        <taxon>Eukaryota</taxon>
        <taxon>Viridiplantae</taxon>
        <taxon>Streptophyta</taxon>
        <taxon>Embryophyta</taxon>
        <taxon>Tracheophyta</taxon>
        <taxon>Spermatophyta</taxon>
        <taxon>Magnoliopsida</taxon>
        <taxon>eudicotyledons</taxon>
        <taxon>Gunneridae</taxon>
        <taxon>Pentapetalae</taxon>
        <taxon>asterids</taxon>
        <taxon>Ericales</taxon>
        <taxon>Ericaceae</taxon>
        <taxon>Ericoideae</taxon>
        <taxon>Rhodoreae</taxon>
        <taxon>Rhododendron</taxon>
    </lineage>
</organism>
<dbReference type="PANTHER" id="PTHR31719:SF130">
    <property type="entry name" value="NAC DOMAIN-CONTAINING PROTEIN 18"/>
    <property type="match status" value="1"/>
</dbReference>
<protein>
    <recommendedName>
        <fullName evidence="6">NAC domain-containing protein</fullName>
    </recommendedName>
</protein>